<name>A0A4Q0AJD4_9BACT</name>
<comment type="function">
    <text evidence="9">Confers DNA tethering and processivity to DNA polymerases and other proteins. Acts as a clamp, forming a ring around DNA (a reaction catalyzed by the clamp-loading complex) which diffuses in an ATP-independent manner freely and bidirectionally along dsDNA. Initially characterized for its ability to contact the catalytic subunit of DNA polymerase III (Pol III), a complex, multichain enzyme responsible for most of the replicative synthesis in bacteria; Pol III exhibits 3'-5' exonuclease proofreading activity. The beta chain is required for initiation of replication as well as for processivity of DNA replication.</text>
</comment>
<dbReference type="Proteomes" id="UP000289269">
    <property type="component" value="Unassembled WGS sequence"/>
</dbReference>
<dbReference type="SMART" id="SM00480">
    <property type="entry name" value="POL3Bc"/>
    <property type="match status" value="1"/>
</dbReference>
<evidence type="ECO:0000313" key="14">
    <source>
        <dbReference type="Proteomes" id="UP000289269"/>
    </source>
</evidence>
<reference evidence="13" key="1">
    <citation type="submission" date="2019-01" db="EMBL/GenBank/DDBJ databases">
        <title>Genomic signatures and co-occurrence patterns of the ultra-small Saccharimodia (Patescibacteria phylum) suggest a symbiotic lifestyle.</title>
        <authorList>
            <person name="Lemos L."/>
            <person name="Medeiros J."/>
            <person name="Andreote F."/>
            <person name="Fernandes G."/>
            <person name="Varani A."/>
            <person name="Oliveira G."/>
            <person name="Pylro V."/>
        </authorList>
    </citation>
    <scope>NUCLEOTIDE SEQUENCE [LARGE SCALE GENOMIC DNA]</scope>
    <source>
        <strain evidence="13">AMD01</strain>
    </source>
</reference>
<evidence type="ECO:0000259" key="11">
    <source>
        <dbReference type="Pfam" id="PF02767"/>
    </source>
</evidence>
<dbReference type="InterPro" id="IPR022637">
    <property type="entry name" value="DNA_polIII_beta_cen"/>
</dbReference>
<evidence type="ECO:0000256" key="3">
    <source>
        <dbReference type="ARBA" id="ARBA00022490"/>
    </source>
</evidence>
<gene>
    <name evidence="13" type="primary">dnaN</name>
    <name evidence="13" type="ORF">EOT04_01370</name>
</gene>
<dbReference type="InterPro" id="IPR001001">
    <property type="entry name" value="DNA_polIII_beta"/>
</dbReference>
<dbReference type="PANTHER" id="PTHR30478">
    <property type="entry name" value="DNA POLYMERASE III SUBUNIT BETA"/>
    <property type="match status" value="1"/>
</dbReference>
<keyword evidence="14" id="KW-1185">Reference proteome</keyword>
<dbReference type="Pfam" id="PF00712">
    <property type="entry name" value="DNA_pol3_beta"/>
    <property type="match status" value="1"/>
</dbReference>
<evidence type="ECO:0000259" key="10">
    <source>
        <dbReference type="Pfam" id="PF00712"/>
    </source>
</evidence>
<evidence type="ECO:0000256" key="7">
    <source>
        <dbReference type="ARBA" id="ARBA00022932"/>
    </source>
</evidence>
<evidence type="ECO:0000259" key="12">
    <source>
        <dbReference type="Pfam" id="PF02768"/>
    </source>
</evidence>
<evidence type="ECO:0000256" key="2">
    <source>
        <dbReference type="ARBA" id="ARBA00010752"/>
    </source>
</evidence>
<comment type="similarity">
    <text evidence="2 9">Belongs to the beta sliding clamp family.</text>
</comment>
<evidence type="ECO:0000256" key="6">
    <source>
        <dbReference type="ARBA" id="ARBA00022705"/>
    </source>
</evidence>
<accession>A0A4Q0AJD4</accession>
<dbReference type="SUPFAM" id="SSF55979">
    <property type="entry name" value="DNA clamp"/>
    <property type="match status" value="3"/>
</dbReference>
<comment type="subcellular location">
    <subcellularLocation>
        <location evidence="1 9">Cytoplasm</location>
    </subcellularLocation>
</comment>
<dbReference type="EMBL" id="SCKW01000009">
    <property type="protein sequence ID" value="RWZ79494.1"/>
    <property type="molecule type" value="Genomic_DNA"/>
</dbReference>
<dbReference type="GO" id="GO:0003677">
    <property type="term" value="F:DNA binding"/>
    <property type="evidence" value="ECO:0007669"/>
    <property type="project" value="UniProtKB-UniRule"/>
</dbReference>
<dbReference type="GO" id="GO:0005737">
    <property type="term" value="C:cytoplasm"/>
    <property type="evidence" value="ECO:0007669"/>
    <property type="project" value="UniProtKB-SubCell"/>
</dbReference>
<protein>
    <recommendedName>
        <fullName evidence="9">Beta sliding clamp</fullName>
    </recommendedName>
</protein>
<dbReference type="Pfam" id="PF02767">
    <property type="entry name" value="DNA_pol3_beta_2"/>
    <property type="match status" value="1"/>
</dbReference>
<keyword evidence="8" id="KW-0238">DNA-binding</keyword>
<keyword evidence="5 9" id="KW-0548">Nucleotidyltransferase</keyword>
<dbReference type="PIRSF" id="PIRSF000804">
    <property type="entry name" value="DNA_pol_III_b"/>
    <property type="match status" value="1"/>
</dbReference>
<evidence type="ECO:0000313" key="13">
    <source>
        <dbReference type="EMBL" id="RWZ79494.1"/>
    </source>
</evidence>
<dbReference type="Gene3D" id="3.70.10.10">
    <property type="match status" value="1"/>
</dbReference>
<dbReference type="NCBIfam" id="TIGR00663">
    <property type="entry name" value="dnan"/>
    <property type="match status" value="1"/>
</dbReference>
<dbReference type="InterPro" id="IPR022635">
    <property type="entry name" value="DNA_polIII_beta_C"/>
</dbReference>
<keyword evidence="4 9" id="KW-0808">Transferase</keyword>
<dbReference type="GO" id="GO:0008408">
    <property type="term" value="F:3'-5' exonuclease activity"/>
    <property type="evidence" value="ECO:0007669"/>
    <property type="project" value="InterPro"/>
</dbReference>
<keyword evidence="6 9" id="KW-0235">DNA replication</keyword>
<dbReference type="Pfam" id="PF02768">
    <property type="entry name" value="DNA_pol3_beta_3"/>
    <property type="match status" value="1"/>
</dbReference>
<organism evidence="13 14">
    <name type="scientific">Candidatus Chaera renei</name>
    <dbReference type="NCBI Taxonomy" id="2506947"/>
    <lineage>
        <taxon>Bacteria</taxon>
        <taxon>Candidatus Saccharimonadota</taxon>
        <taxon>Candidatus Saccharimonadia</taxon>
        <taxon>Candidatus Saccharimonadales</taxon>
        <taxon>Candidatus Saccharimonadaceae</taxon>
        <taxon>Candidatus Chaera</taxon>
    </lineage>
</organism>
<dbReference type="GO" id="GO:0006271">
    <property type="term" value="P:DNA strand elongation involved in DNA replication"/>
    <property type="evidence" value="ECO:0007669"/>
    <property type="project" value="TreeGrafter"/>
</dbReference>
<keyword evidence="3 9" id="KW-0963">Cytoplasm</keyword>
<dbReference type="PANTHER" id="PTHR30478:SF0">
    <property type="entry name" value="BETA SLIDING CLAMP"/>
    <property type="match status" value="1"/>
</dbReference>
<feature type="domain" description="DNA polymerase III beta sliding clamp C-terminal" evidence="12">
    <location>
        <begin position="241"/>
        <end position="352"/>
    </location>
</feature>
<feature type="domain" description="DNA polymerase III beta sliding clamp central" evidence="11">
    <location>
        <begin position="128"/>
        <end position="239"/>
    </location>
</feature>
<evidence type="ECO:0000256" key="5">
    <source>
        <dbReference type="ARBA" id="ARBA00022695"/>
    </source>
</evidence>
<dbReference type="GO" id="GO:0009360">
    <property type="term" value="C:DNA polymerase III complex"/>
    <property type="evidence" value="ECO:0007669"/>
    <property type="project" value="InterPro"/>
</dbReference>
<dbReference type="InterPro" id="IPR022634">
    <property type="entry name" value="DNA_polIII_beta_N"/>
</dbReference>
<dbReference type="InterPro" id="IPR046938">
    <property type="entry name" value="DNA_clamp_sf"/>
</dbReference>
<feature type="domain" description="DNA polymerase III beta sliding clamp N-terminal" evidence="10">
    <location>
        <begin position="1"/>
        <end position="118"/>
    </location>
</feature>
<dbReference type="AlphaFoldDB" id="A0A4Q0AJD4"/>
<evidence type="ECO:0000256" key="8">
    <source>
        <dbReference type="ARBA" id="ARBA00023125"/>
    </source>
</evidence>
<evidence type="ECO:0000256" key="1">
    <source>
        <dbReference type="ARBA" id="ARBA00004496"/>
    </source>
</evidence>
<keyword evidence="7 9" id="KW-0239">DNA-directed DNA polymerase</keyword>
<evidence type="ECO:0000256" key="4">
    <source>
        <dbReference type="ARBA" id="ARBA00022679"/>
    </source>
</evidence>
<sequence>MKLTVTQENLSQALAVVGRIAGSRTPLPILNNILLKTDKNRLLLAATNLEIAITQHIGAKVESEGSITVPARLLGEFISNLPKSNINIEADGTNLKITAGRYDSTIHGMLPDEFPALPEINNGRQVAIPAARLKRAITQTVPVVSRDETRPILTGIFFHTAGKALTLVATDGYRLAERKVDKLDGEVNAIVPAQTLQDVVRVMPEESELVELLFDDNQVRFLLGDIEITSRLIDGSFPDYKQLIPKKSDTEAILAKEDFARVTKIASLFARESGGSVTIKADASLGQLQIHSVASQLGENTSTADAEITGEGQVALNSRYLLEALGCVDEDNVRFAFSGKLAPCVLSGVQHPKKQSSDYLHIIMPLKS</sequence>
<comment type="subunit">
    <text evidence="9">Forms a ring-shaped head-to-tail homodimer around DNA.</text>
</comment>
<dbReference type="Gene3D" id="3.10.150.10">
    <property type="entry name" value="DNA Polymerase III, subunit A, domain 2"/>
    <property type="match status" value="1"/>
</dbReference>
<dbReference type="GO" id="GO:0003887">
    <property type="term" value="F:DNA-directed DNA polymerase activity"/>
    <property type="evidence" value="ECO:0007669"/>
    <property type="project" value="UniProtKB-UniRule"/>
</dbReference>
<proteinExistence type="inferred from homology"/>
<dbReference type="CDD" id="cd00140">
    <property type="entry name" value="beta_clamp"/>
    <property type="match status" value="1"/>
</dbReference>
<evidence type="ECO:0000256" key="9">
    <source>
        <dbReference type="PIRNR" id="PIRNR000804"/>
    </source>
</evidence>
<comment type="caution">
    <text evidence="13">The sequence shown here is derived from an EMBL/GenBank/DDBJ whole genome shotgun (WGS) entry which is preliminary data.</text>
</comment>